<accession>A0A8K1HVH9</accession>
<dbReference type="EMBL" id="MW523009">
    <property type="protein sequence ID" value="UBR58448.1"/>
    <property type="molecule type" value="Genomic_RNA"/>
</dbReference>
<evidence type="ECO:0000259" key="5">
    <source>
        <dbReference type="Pfam" id="PF00680"/>
    </source>
</evidence>
<keyword evidence="2" id="KW-0808">Transferase</keyword>
<keyword evidence="1 6" id="KW-0696">RNA-directed RNA polymerase</keyword>
<organism evidence="6">
    <name type="scientific">Rhizoctonia solani partitivirus 11</name>
    <dbReference type="NCBI Taxonomy" id="2870787"/>
    <lineage>
        <taxon>Viruses</taxon>
        <taxon>Riboviria</taxon>
        <taxon>Orthornavirae</taxon>
        <taxon>Pisuviricota</taxon>
        <taxon>Duplopiviricetes</taxon>
        <taxon>Durnavirales</taxon>
        <taxon>Partitiviridae</taxon>
    </lineage>
</organism>
<dbReference type="GO" id="GO:0006351">
    <property type="term" value="P:DNA-templated transcription"/>
    <property type="evidence" value="ECO:0007669"/>
    <property type="project" value="InterPro"/>
</dbReference>
<dbReference type="SUPFAM" id="SSF56672">
    <property type="entry name" value="DNA/RNA polymerases"/>
    <property type="match status" value="1"/>
</dbReference>
<name>A0A8K1HVH9_9VIRU</name>
<dbReference type="InterPro" id="IPR001205">
    <property type="entry name" value="RNA-dir_pol_C"/>
</dbReference>
<dbReference type="GO" id="GO:0003723">
    <property type="term" value="F:RNA binding"/>
    <property type="evidence" value="ECO:0007669"/>
    <property type="project" value="InterPro"/>
</dbReference>
<sequence length="585" mass="69303">MEALPHLMDKLTFKEQTGHNFVFIGKYHRTIPRHIVFEPNIEHHQKTVRHAMAKYLYKEEYEMIIYDYRRSRATEDAILADFFNGDIPYRQIPKDEHYYYGLHTMLDLFRPPEKCRPVHLLDLMDKYPFKWQVNAEAPFSTDKYFLKQIPPGHGNKFGDMKYTIFQWTRRWHHVIKSGMDPESAGLTATDVYARNNYIFPMLLHTKTAIVKRDDPDKMRTIWGCSKPWILADAMFYWEYISWVKRNRGATPMLWGYETLTGGWLRLNDELYCSHLRQSFIMIDWKRFDKYAHFDLMHDIMYGVRDYLDFDNGYVPTINYPEPEKDWDSFKATRLQRLWLWTLDNLFNAPIVLPDGSMYRRLHYGIPSGLYITQLLDSWYNTSILLTILSAMGFKENEVFIIKVQGDDSIIRLGLLIAKSGHARFLELMQHFADHYFGSIISIDKSKMTNNLNECEVLSYSNFNGIPRRDEVKMLAQLYHTKAKFPTPGRTMAQCIGFAYASMGHNIRVLNVLQDVFEYYKRQGYSSDKQGLDDVFGDSPDMNLPTLDLNEFPKVSDIQKYYLTFDYVNEAALRRTWPDDYFMRTI</sequence>
<keyword evidence="4" id="KW-0693">Viral RNA replication</keyword>
<keyword evidence="3" id="KW-0548">Nucleotidyltransferase</keyword>
<dbReference type="GO" id="GO:0003968">
    <property type="term" value="F:RNA-directed RNA polymerase activity"/>
    <property type="evidence" value="ECO:0007669"/>
    <property type="project" value="UniProtKB-KW"/>
</dbReference>
<evidence type="ECO:0000256" key="1">
    <source>
        <dbReference type="ARBA" id="ARBA00022484"/>
    </source>
</evidence>
<protein>
    <submittedName>
        <fullName evidence="6">Putative RNA-dependent RNA polymerase</fullName>
    </submittedName>
</protein>
<evidence type="ECO:0000256" key="2">
    <source>
        <dbReference type="ARBA" id="ARBA00022679"/>
    </source>
</evidence>
<reference evidence="6" key="1">
    <citation type="submission" date="2021-01" db="EMBL/GenBank/DDBJ databases">
        <authorList>
            <person name="Li X."/>
            <person name="Li Y."/>
            <person name="Yang H."/>
        </authorList>
    </citation>
    <scope>NUCLEOTIDE SEQUENCE</scope>
    <source>
        <strain evidence="6">ZJ-2H</strain>
    </source>
</reference>
<evidence type="ECO:0000313" key="6">
    <source>
        <dbReference type="EMBL" id="UBR58448.1"/>
    </source>
</evidence>
<evidence type="ECO:0000256" key="3">
    <source>
        <dbReference type="ARBA" id="ARBA00022695"/>
    </source>
</evidence>
<evidence type="ECO:0000256" key="4">
    <source>
        <dbReference type="ARBA" id="ARBA00022953"/>
    </source>
</evidence>
<feature type="domain" description="RNA-directed RNA polymerase C-terminal" evidence="5">
    <location>
        <begin position="215"/>
        <end position="488"/>
    </location>
</feature>
<dbReference type="InterPro" id="IPR043502">
    <property type="entry name" value="DNA/RNA_pol_sf"/>
</dbReference>
<dbReference type="Pfam" id="PF00680">
    <property type="entry name" value="RdRP_1"/>
    <property type="match status" value="1"/>
</dbReference>
<proteinExistence type="predicted"/>